<dbReference type="EMBL" id="BK032875">
    <property type="protein sequence ID" value="DAF65151.1"/>
    <property type="molecule type" value="Genomic_DNA"/>
</dbReference>
<proteinExistence type="predicted"/>
<protein>
    <submittedName>
        <fullName evidence="1">Minor tail protein</fullName>
    </submittedName>
</protein>
<reference evidence="1" key="1">
    <citation type="journal article" date="2021" name="Proc. Natl. Acad. Sci. U.S.A.">
        <title>A Catalog of Tens of Thousands of Viruses from Human Metagenomes Reveals Hidden Associations with Chronic Diseases.</title>
        <authorList>
            <person name="Tisza M.J."/>
            <person name="Buck C.B."/>
        </authorList>
    </citation>
    <scope>NUCLEOTIDE SEQUENCE</scope>
    <source>
        <strain evidence="1">Ct2AC8</strain>
    </source>
</reference>
<accession>A0A8S5TPW2</accession>
<sequence>MKTIRTAIELSLLGNVSAQSDKFAQSLNRLESSGRRSLLGVANMANSTHNALGSVFNKGSALLGSVGLAVSGKSVADLETRLTRLRLQAGISKEEMAKLNQELFKTAQKRDINIDPSELISAIERIVGKTGDLQFAVQNMQNLAYAISATGAAGQDVGAMGADLMEKFGIKDQQEIIKTLGLLVNQGKAGAFELRDLATQGERVTAAYASTGRQGKQAVAEMGAMLQMARKATGGPEETATALEALIRNFNDPMKRKLLTDSGIKLMDPEDPKRMRSIIDISKDLIKLTNADVSKIGRAIDSEGLRALNAMIIEFKQTGGFKSVDEFLTTSSDPQALLDDSKEVAQTFNSAMTSLRTAFMYFANANLAGPIQTLADAINSLDPETLQQILSYGGTALGGLAAVWAGSKVIGMRATALSALKMFGSGKKSGVGGALGGLAGLAGMSNPLPVYVVNGFGGTQLPGSSRFKRRANLGSVAGNTASVAGGGRLASLAKWGGRLGALGAVGVGAYQAFNADNNVDRGSGIGMALGGALGLLGGPIGVLIGTYAGEKIGGYVGGLVDEISNAENGEETGQIIGREVGKVVRLLPFGEMLSEYSEAAGAKLGGLIGRFFDNVGEKQAEKEAVSAAKALETLQRVKNEITLKIDSEGAHITRMKTSEPQQTKINVDLGYTRIPDYAV</sequence>
<name>A0A8S5TPW2_9CAUD</name>
<organism evidence="1">
    <name type="scientific">Myoviridae sp. ct2AC8</name>
    <dbReference type="NCBI Taxonomy" id="2827655"/>
    <lineage>
        <taxon>Viruses</taxon>
        <taxon>Duplodnaviria</taxon>
        <taxon>Heunggongvirae</taxon>
        <taxon>Uroviricota</taxon>
        <taxon>Caudoviricetes</taxon>
    </lineage>
</organism>
<evidence type="ECO:0000313" key="1">
    <source>
        <dbReference type="EMBL" id="DAF65151.1"/>
    </source>
</evidence>